<proteinExistence type="predicted"/>
<feature type="region of interest" description="Disordered" evidence="1">
    <location>
        <begin position="49"/>
        <end position="70"/>
    </location>
</feature>
<feature type="compositionally biased region" description="Low complexity" evidence="1">
    <location>
        <begin position="49"/>
        <end position="58"/>
    </location>
</feature>
<organism evidence="2 3">
    <name type="scientific">Pleurodeles waltl</name>
    <name type="common">Iberian ribbed newt</name>
    <dbReference type="NCBI Taxonomy" id="8319"/>
    <lineage>
        <taxon>Eukaryota</taxon>
        <taxon>Metazoa</taxon>
        <taxon>Chordata</taxon>
        <taxon>Craniata</taxon>
        <taxon>Vertebrata</taxon>
        <taxon>Euteleostomi</taxon>
        <taxon>Amphibia</taxon>
        <taxon>Batrachia</taxon>
        <taxon>Caudata</taxon>
        <taxon>Salamandroidea</taxon>
        <taxon>Salamandridae</taxon>
        <taxon>Pleurodelinae</taxon>
        <taxon>Pleurodeles</taxon>
    </lineage>
</organism>
<dbReference type="EMBL" id="JANPWB010000008">
    <property type="protein sequence ID" value="KAJ1166175.1"/>
    <property type="molecule type" value="Genomic_DNA"/>
</dbReference>
<evidence type="ECO:0008006" key="4">
    <source>
        <dbReference type="Google" id="ProtNLM"/>
    </source>
</evidence>
<comment type="caution">
    <text evidence="2">The sequence shown here is derived from an EMBL/GenBank/DDBJ whole genome shotgun (WGS) entry which is preliminary data.</text>
</comment>
<reference evidence="2" key="1">
    <citation type="journal article" date="2022" name="bioRxiv">
        <title>Sequencing and chromosome-scale assembly of the giantPleurodeles waltlgenome.</title>
        <authorList>
            <person name="Brown T."/>
            <person name="Elewa A."/>
            <person name="Iarovenko S."/>
            <person name="Subramanian E."/>
            <person name="Araus A.J."/>
            <person name="Petzold A."/>
            <person name="Susuki M."/>
            <person name="Suzuki K.-i.T."/>
            <person name="Hayashi T."/>
            <person name="Toyoda A."/>
            <person name="Oliveira C."/>
            <person name="Osipova E."/>
            <person name="Leigh N.D."/>
            <person name="Simon A."/>
            <person name="Yun M.H."/>
        </authorList>
    </citation>
    <scope>NUCLEOTIDE SEQUENCE</scope>
    <source>
        <strain evidence="2">20211129_DDA</strain>
        <tissue evidence="2">Liver</tissue>
    </source>
</reference>
<keyword evidence="3" id="KW-1185">Reference proteome</keyword>
<gene>
    <name evidence="2" type="ORF">NDU88_006584</name>
</gene>
<dbReference type="Proteomes" id="UP001066276">
    <property type="component" value="Chromosome 4_2"/>
</dbReference>
<evidence type="ECO:0000313" key="3">
    <source>
        <dbReference type="Proteomes" id="UP001066276"/>
    </source>
</evidence>
<protein>
    <recommendedName>
        <fullName evidence="4">Secreted protein</fullName>
    </recommendedName>
</protein>
<evidence type="ECO:0000256" key="1">
    <source>
        <dbReference type="SAM" id="MobiDB-lite"/>
    </source>
</evidence>
<sequence length="70" mass="7474">MLPGARSLLHAVASTRLRSSAVLQVVGDRSWRLSDCPIRSSTAVPIPSPVPSVSTTESFHTPPEWAVPPL</sequence>
<evidence type="ECO:0000313" key="2">
    <source>
        <dbReference type="EMBL" id="KAJ1166175.1"/>
    </source>
</evidence>
<dbReference type="AlphaFoldDB" id="A0AAV7SQ33"/>
<accession>A0AAV7SQ33</accession>
<name>A0AAV7SQ33_PLEWA</name>